<dbReference type="InterPro" id="IPR001509">
    <property type="entry name" value="Epimerase_deHydtase"/>
</dbReference>
<dbReference type="InterPro" id="IPR036291">
    <property type="entry name" value="NAD(P)-bd_dom_sf"/>
</dbReference>
<dbReference type="Gene3D" id="3.40.50.720">
    <property type="entry name" value="NAD(P)-binding Rossmann-like Domain"/>
    <property type="match status" value="1"/>
</dbReference>
<dbReference type="PANTHER" id="PTHR48079:SF6">
    <property type="entry name" value="NAD(P)-BINDING DOMAIN-CONTAINING PROTEIN-RELATED"/>
    <property type="match status" value="1"/>
</dbReference>
<organism evidence="2 3">
    <name type="scientific">Pichia membranifaciens NRRL Y-2026</name>
    <dbReference type="NCBI Taxonomy" id="763406"/>
    <lineage>
        <taxon>Eukaryota</taxon>
        <taxon>Fungi</taxon>
        <taxon>Dikarya</taxon>
        <taxon>Ascomycota</taxon>
        <taxon>Saccharomycotina</taxon>
        <taxon>Pichiomycetes</taxon>
        <taxon>Pichiales</taxon>
        <taxon>Pichiaceae</taxon>
        <taxon>Pichia</taxon>
    </lineage>
</organism>
<sequence>MKLFITGATGYIGGEVLHQFLQKLPHFWVTALHRLPEEAKLLKDSYGDRVHPIFGSLDNSGTLEREAREADIIINAACYNHAPSVEVFKKVLSERRTKALFIQISGTGILVDSTEPDGYRPDKVYSDVDDIDEINSLPDSQPHRPAEKVALSIEDSNPEFVKTAVVCPPLIFGIGQGCGNKLSVQIPWLLRAVVEVGYNFTVYDGMTRWDHAHIYDVGTLFMAIVEKYLQGEPFRSGHAGYYFVEDGSDFYWKDLAAKVSDSLYSRGLIRSREIKKLNPAQVREIFHLPAMYWGSNCRSKADAGKLLGWRPIKSDDAHFWADVDESLDYMVSRGIL</sequence>
<proteinExistence type="predicted"/>
<dbReference type="PANTHER" id="PTHR48079">
    <property type="entry name" value="PROTEIN YEEZ"/>
    <property type="match status" value="1"/>
</dbReference>
<gene>
    <name evidence="2" type="ORF">PICMEDRAFT_70912</name>
</gene>
<dbReference type="GeneID" id="30180456"/>
<dbReference type="Pfam" id="PF01370">
    <property type="entry name" value="Epimerase"/>
    <property type="match status" value="1"/>
</dbReference>
<dbReference type="SUPFAM" id="SSF51735">
    <property type="entry name" value="NAD(P)-binding Rossmann-fold domains"/>
    <property type="match status" value="1"/>
</dbReference>
<evidence type="ECO:0000259" key="1">
    <source>
        <dbReference type="Pfam" id="PF01370"/>
    </source>
</evidence>
<accession>A0A1E3NTI2</accession>
<dbReference type="GO" id="GO:0004029">
    <property type="term" value="F:aldehyde dehydrogenase (NAD+) activity"/>
    <property type="evidence" value="ECO:0007669"/>
    <property type="project" value="TreeGrafter"/>
</dbReference>
<feature type="domain" description="NAD-dependent epimerase/dehydratase" evidence="1">
    <location>
        <begin position="4"/>
        <end position="81"/>
    </location>
</feature>
<dbReference type="GO" id="GO:0005737">
    <property type="term" value="C:cytoplasm"/>
    <property type="evidence" value="ECO:0007669"/>
    <property type="project" value="TreeGrafter"/>
</dbReference>
<protein>
    <recommendedName>
        <fullName evidence="1">NAD-dependent epimerase/dehydratase domain-containing protein</fullName>
    </recommendedName>
</protein>
<name>A0A1E3NTI2_9ASCO</name>
<dbReference type="Proteomes" id="UP000094455">
    <property type="component" value="Unassembled WGS sequence"/>
</dbReference>
<dbReference type="InterPro" id="IPR051783">
    <property type="entry name" value="NAD(P)-dependent_oxidoreduct"/>
</dbReference>
<evidence type="ECO:0000313" key="3">
    <source>
        <dbReference type="Proteomes" id="UP000094455"/>
    </source>
</evidence>
<dbReference type="OrthoDB" id="10262413at2759"/>
<dbReference type="EMBL" id="KV454001">
    <property type="protein sequence ID" value="ODQ49364.1"/>
    <property type="molecule type" value="Genomic_DNA"/>
</dbReference>
<reference evidence="2 3" key="1">
    <citation type="journal article" date="2016" name="Proc. Natl. Acad. Sci. U.S.A.">
        <title>Comparative genomics of biotechnologically important yeasts.</title>
        <authorList>
            <person name="Riley R."/>
            <person name="Haridas S."/>
            <person name="Wolfe K.H."/>
            <person name="Lopes M.R."/>
            <person name="Hittinger C.T."/>
            <person name="Goeker M."/>
            <person name="Salamov A.A."/>
            <person name="Wisecaver J.H."/>
            <person name="Long T.M."/>
            <person name="Calvey C.H."/>
            <person name="Aerts A.L."/>
            <person name="Barry K.W."/>
            <person name="Choi C."/>
            <person name="Clum A."/>
            <person name="Coughlan A.Y."/>
            <person name="Deshpande S."/>
            <person name="Douglass A.P."/>
            <person name="Hanson S.J."/>
            <person name="Klenk H.-P."/>
            <person name="LaButti K.M."/>
            <person name="Lapidus A."/>
            <person name="Lindquist E.A."/>
            <person name="Lipzen A.M."/>
            <person name="Meier-Kolthoff J.P."/>
            <person name="Ohm R.A."/>
            <person name="Otillar R.P."/>
            <person name="Pangilinan J.L."/>
            <person name="Peng Y."/>
            <person name="Rokas A."/>
            <person name="Rosa C.A."/>
            <person name="Scheuner C."/>
            <person name="Sibirny A.A."/>
            <person name="Slot J.C."/>
            <person name="Stielow J.B."/>
            <person name="Sun H."/>
            <person name="Kurtzman C.P."/>
            <person name="Blackwell M."/>
            <person name="Grigoriev I.V."/>
            <person name="Jeffries T.W."/>
        </authorList>
    </citation>
    <scope>NUCLEOTIDE SEQUENCE [LARGE SCALE GENOMIC DNA]</scope>
    <source>
        <strain evidence="2 3">NRRL Y-2026</strain>
    </source>
</reference>
<dbReference type="STRING" id="763406.A0A1E3NTI2"/>
<dbReference type="RefSeq" id="XP_019020477.1">
    <property type="nucleotide sequence ID" value="XM_019163769.1"/>
</dbReference>
<evidence type="ECO:0000313" key="2">
    <source>
        <dbReference type="EMBL" id="ODQ49364.1"/>
    </source>
</evidence>
<keyword evidence="3" id="KW-1185">Reference proteome</keyword>
<dbReference type="AlphaFoldDB" id="A0A1E3NTI2"/>